<gene>
    <name evidence="1" type="ORF">M6B38_258230</name>
</gene>
<protein>
    <submittedName>
        <fullName evidence="1">Uncharacterized protein</fullName>
    </submittedName>
</protein>
<sequence length="106" mass="12317">MISEECVCNSTSHEQEYPLQLSYSESFYIPCSGFLEKKEGVLCPLNEIPCVDGNILLLQFVISNQCERMVLVNLDILWYCLCIKKPFVVRSKIIWDCFTIGLVVWW</sequence>
<dbReference type="Proteomes" id="UP001140949">
    <property type="component" value="Unassembled WGS sequence"/>
</dbReference>
<comment type="caution">
    <text evidence="1">The sequence shown here is derived from an EMBL/GenBank/DDBJ whole genome shotgun (WGS) entry which is preliminary data.</text>
</comment>
<evidence type="ECO:0000313" key="2">
    <source>
        <dbReference type="Proteomes" id="UP001140949"/>
    </source>
</evidence>
<name>A0AAX6IHG2_IRIPA</name>
<evidence type="ECO:0000313" key="1">
    <source>
        <dbReference type="EMBL" id="KAJ6851815.1"/>
    </source>
</evidence>
<accession>A0AAX6IHG2</accession>
<dbReference type="AlphaFoldDB" id="A0AAX6IHG2"/>
<reference evidence="1" key="2">
    <citation type="submission" date="2023-04" db="EMBL/GenBank/DDBJ databases">
        <authorList>
            <person name="Bruccoleri R.E."/>
            <person name="Oakeley E.J."/>
            <person name="Faust A.-M."/>
            <person name="Dessus-Babus S."/>
            <person name="Altorfer M."/>
            <person name="Burckhardt D."/>
            <person name="Oertli M."/>
            <person name="Naumann U."/>
            <person name="Petersen F."/>
            <person name="Wong J."/>
        </authorList>
    </citation>
    <scope>NUCLEOTIDE SEQUENCE</scope>
    <source>
        <strain evidence="1">GSM-AAB239-AS_SAM_17_03QT</strain>
        <tissue evidence="1">Leaf</tissue>
    </source>
</reference>
<keyword evidence="2" id="KW-1185">Reference proteome</keyword>
<dbReference type="EMBL" id="JANAVB010002084">
    <property type="protein sequence ID" value="KAJ6851815.1"/>
    <property type="molecule type" value="Genomic_DNA"/>
</dbReference>
<organism evidence="1 2">
    <name type="scientific">Iris pallida</name>
    <name type="common">Sweet iris</name>
    <dbReference type="NCBI Taxonomy" id="29817"/>
    <lineage>
        <taxon>Eukaryota</taxon>
        <taxon>Viridiplantae</taxon>
        <taxon>Streptophyta</taxon>
        <taxon>Embryophyta</taxon>
        <taxon>Tracheophyta</taxon>
        <taxon>Spermatophyta</taxon>
        <taxon>Magnoliopsida</taxon>
        <taxon>Liliopsida</taxon>
        <taxon>Asparagales</taxon>
        <taxon>Iridaceae</taxon>
        <taxon>Iridoideae</taxon>
        <taxon>Irideae</taxon>
        <taxon>Iris</taxon>
    </lineage>
</organism>
<proteinExistence type="predicted"/>
<reference evidence="1" key="1">
    <citation type="journal article" date="2023" name="GigaByte">
        <title>Genome assembly of the bearded iris, Iris pallida Lam.</title>
        <authorList>
            <person name="Bruccoleri R.E."/>
            <person name="Oakeley E.J."/>
            <person name="Faust A.M.E."/>
            <person name="Altorfer M."/>
            <person name="Dessus-Babus S."/>
            <person name="Burckhardt D."/>
            <person name="Oertli M."/>
            <person name="Naumann U."/>
            <person name="Petersen F."/>
            <person name="Wong J."/>
        </authorList>
    </citation>
    <scope>NUCLEOTIDE SEQUENCE</scope>
    <source>
        <strain evidence="1">GSM-AAB239-AS_SAM_17_03QT</strain>
    </source>
</reference>